<dbReference type="VEuPathDB" id="FungiDB:PHYBLDRAFT_61830"/>
<dbReference type="InParanoid" id="A0A167R3R0"/>
<dbReference type="EMBL" id="KV440971">
    <property type="protein sequence ID" value="OAD80777.1"/>
    <property type="molecule type" value="Genomic_DNA"/>
</dbReference>
<accession>A0A167R3R0</accession>
<proteinExistence type="predicted"/>
<dbReference type="GeneID" id="29001767"/>
<sequence length="193" mass="22698">MLNRVKTNIYPRYSLIGERLPGEHIEPGRLYKPENKEADMSLSQSSFKRTTVCLQGRFCAPDVAQRRRRRSKFDRLFERSNFDQILIEKQSLSASADELIKDILEVIKKEVNIKLEQMAAVKELEQTLKANKYIHKYTVKARYSDMDGGQKFYHYHYIERVFFLLRALFSDISNAAGPDIIVRFWITSHVYVI</sequence>
<name>A0A167R3R0_PHYB8</name>
<dbReference type="Proteomes" id="UP000077315">
    <property type="component" value="Unassembled WGS sequence"/>
</dbReference>
<dbReference type="RefSeq" id="XP_018298817.1">
    <property type="nucleotide sequence ID" value="XM_018440861.1"/>
</dbReference>
<reference evidence="2" key="1">
    <citation type="submission" date="2015-06" db="EMBL/GenBank/DDBJ databases">
        <title>Expansion of signal transduction pathways in fungi by whole-genome duplication.</title>
        <authorList>
            <consortium name="DOE Joint Genome Institute"/>
            <person name="Corrochano L.M."/>
            <person name="Kuo A."/>
            <person name="Marcet-Houben M."/>
            <person name="Polaino S."/>
            <person name="Salamov A."/>
            <person name="Villalobos J.M."/>
            <person name="Alvarez M.I."/>
            <person name="Avalos J."/>
            <person name="Benito E.P."/>
            <person name="Benoit I."/>
            <person name="Burger G."/>
            <person name="Camino L.P."/>
            <person name="Canovas D."/>
            <person name="Cerda-Olmedo E."/>
            <person name="Cheng J.-F."/>
            <person name="Dominguez A."/>
            <person name="Elias M."/>
            <person name="Eslava A.P."/>
            <person name="Glaser F."/>
            <person name="Grimwood J."/>
            <person name="Gutierrez G."/>
            <person name="Heitman J."/>
            <person name="Henrissat B."/>
            <person name="Iturriaga E.A."/>
            <person name="Lang B.F."/>
            <person name="Lavin J.L."/>
            <person name="Lee S."/>
            <person name="Li W."/>
            <person name="Lindquist E."/>
            <person name="Lopez-Garcia S."/>
            <person name="Luque E.M."/>
            <person name="Marcos A.T."/>
            <person name="Martin J."/>
            <person name="McCluskey K."/>
            <person name="Medina H.R."/>
            <person name="Miralles-Duran A."/>
            <person name="Miyazaki A."/>
            <person name="Munoz-Torres E."/>
            <person name="Oguiza J.A."/>
            <person name="Ohm R."/>
            <person name="Olmedo M."/>
            <person name="Orejas M."/>
            <person name="Ortiz-Castellanos L."/>
            <person name="Pisabarro A.G."/>
            <person name="Rodriguez-Romero J."/>
            <person name="Ruiz-Herrera J."/>
            <person name="Ruiz-Vazquez R."/>
            <person name="Sanz C."/>
            <person name="Schackwitz W."/>
            <person name="Schmutz J."/>
            <person name="Shahriari M."/>
            <person name="Shelest E."/>
            <person name="Silva-Franco F."/>
            <person name="Soanes D."/>
            <person name="Syed K."/>
            <person name="Tagua V.G."/>
            <person name="Talbot N.J."/>
            <person name="Thon M."/>
            <person name="De vries R.P."/>
            <person name="Wiebenga A."/>
            <person name="Yadav J.S."/>
            <person name="Braun E.L."/>
            <person name="Baker S."/>
            <person name="Garre V."/>
            <person name="Horwitz B."/>
            <person name="Torres-Martinez S."/>
            <person name="Idnurm A."/>
            <person name="Herrera-Estrella A."/>
            <person name="Gabaldon T."/>
            <person name="Grigoriev I.V."/>
        </authorList>
    </citation>
    <scope>NUCLEOTIDE SEQUENCE [LARGE SCALE GENOMIC DNA]</scope>
    <source>
        <strain evidence="2">NRRL 1555(-)</strain>
    </source>
</reference>
<protein>
    <submittedName>
        <fullName evidence="1">Uncharacterized protein</fullName>
    </submittedName>
</protein>
<evidence type="ECO:0000313" key="1">
    <source>
        <dbReference type="EMBL" id="OAD80777.1"/>
    </source>
</evidence>
<evidence type="ECO:0000313" key="2">
    <source>
        <dbReference type="Proteomes" id="UP000077315"/>
    </source>
</evidence>
<organism evidence="1 2">
    <name type="scientific">Phycomyces blakesleeanus (strain ATCC 8743b / DSM 1359 / FGSC 10004 / NBRC 33097 / NRRL 1555)</name>
    <dbReference type="NCBI Taxonomy" id="763407"/>
    <lineage>
        <taxon>Eukaryota</taxon>
        <taxon>Fungi</taxon>
        <taxon>Fungi incertae sedis</taxon>
        <taxon>Mucoromycota</taxon>
        <taxon>Mucoromycotina</taxon>
        <taxon>Mucoromycetes</taxon>
        <taxon>Mucorales</taxon>
        <taxon>Phycomycetaceae</taxon>
        <taxon>Phycomyces</taxon>
    </lineage>
</organism>
<dbReference type="AlphaFoldDB" id="A0A167R3R0"/>
<gene>
    <name evidence="1" type="ORF">PHYBLDRAFT_61830</name>
</gene>
<keyword evidence="2" id="KW-1185">Reference proteome</keyword>